<organism evidence="1 2">
    <name type="scientific">Effrenium voratum</name>
    <dbReference type="NCBI Taxonomy" id="2562239"/>
    <lineage>
        <taxon>Eukaryota</taxon>
        <taxon>Sar</taxon>
        <taxon>Alveolata</taxon>
        <taxon>Dinophyceae</taxon>
        <taxon>Suessiales</taxon>
        <taxon>Symbiodiniaceae</taxon>
        <taxon>Effrenium</taxon>
    </lineage>
</organism>
<proteinExistence type="predicted"/>
<protein>
    <submittedName>
        <fullName evidence="1">Uncharacterized protein</fullName>
    </submittedName>
</protein>
<gene>
    <name evidence="1" type="ORF">EVOR1521_LOCUS20386</name>
</gene>
<sequence length="196" mass="22038">MPSHWVWRNWLQQVRLCQVDCVSRGGRGAHAGSAQRVGLSQDLAKEFYKSFGGNIFLCHQAIDKLRQQFRMGEENLFHPFNVRGGNAWLGGLVGDPLTRKHMVNLAEKGWSAIEDGTATEETESQRGARVIAKRNFGAIIEREAPTFLDPALKAAMFRDRRVLLSPTTYARKCIQRVVETMKSSALDVFKANSEAF</sequence>
<keyword evidence="2" id="KW-1185">Reference proteome</keyword>
<name>A0AA36IZ07_9DINO</name>
<dbReference type="Proteomes" id="UP001178507">
    <property type="component" value="Unassembled WGS sequence"/>
</dbReference>
<dbReference type="AlphaFoldDB" id="A0AA36IZ07"/>
<evidence type="ECO:0000313" key="1">
    <source>
        <dbReference type="EMBL" id="CAJ1396104.1"/>
    </source>
</evidence>
<comment type="caution">
    <text evidence="1">The sequence shown here is derived from an EMBL/GenBank/DDBJ whole genome shotgun (WGS) entry which is preliminary data.</text>
</comment>
<accession>A0AA36IZ07</accession>
<reference evidence="1" key="1">
    <citation type="submission" date="2023-08" db="EMBL/GenBank/DDBJ databases">
        <authorList>
            <person name="Chen Y."/>
            <person name="Shah S."/>
            <person name="Dougan E. K."/>
            <person name="Thang M."/>
            <person name="Chan C."/>
        </authorList>
    </citation>
    <scope>NUCLEOTIDE SEQUENCE</scope>
</reference>
<evidence type="ECO:0000313" key="2">
    <source>
        <dbReference type="Proteomes" id="UP001178507"/>
    </source>
</evidence>
<dbReference type="EMBL" id="CAUJNA010003217">
    <property type="protein sequence ID" value="CAJ1396104.1"/>
    <property type="molecule type" value="Genomic_DNA"/>
</dbReference>